<reference evidence="2" key="1">
    <citation type="journal article" date="2015" name="Proc. Natl. Acad. Sci. U.S.A.">
        <title>Networks of energetic and metabolic interactions define dynamics in microbial communities.</title>
        <authorList>
            <person name="Embree M."/>
            <person name="Liu J.K."/>
            <person name="Al-Bassam M.M."/>
            <person name="Zengler K."/>
        </authorList>
    </citation>
    <scope>NUCLEOTIDE SEQUENCE</scope>
</reference>
<evidence type="ECO:0000256" key="1">
    <source>
        <dbReference type="SAM" id="Phobius"/>
    </source>
</evidence>
<proteinExistence type="predicted"/>
<dbReference type="AlphaFoldDB" id="A0A0W8E4C3"/>
<accession>A0A0W8E4C3</accession>
<name>A0A0W8E4C3_9ZZZZ</name>
<dbReference type="EMBL" id="LNQE01001890">
    <property type="protein sequence ID" value="KUG03187.1"/>
    <property type="molecule type" value="Genomic_DNA"/>
</dbReference>
<protein>
    <submittedName>
        <fullName evidence="2">Uncharacterized protein</fullName>
    </submittedName>
</protein>
<feature type="transmembrane region" description="Helical" evidence="1">
    <location>
        <begin position="165"/>
        <end position="194"/>
    </location>
</feature>
<keyword evidence="1" id="KW-1133">Transmembrane helix</keyword>
<evidence type="ECO:0000313" key="2">
    <source>
        <dbReference type="EMBL" id="KUG03187.1"/>
    </source>
</evidence>
<keyword evidence="1" id="KW-0812">Transmembrane</keyword>
<comment type="caution">
    <text evidence="2">The sequence shown here is derived from an EMBL/GenBank/DDBJ whole genome shotgun (WGS) entry which is preliminary data.</text>
</comment>
<gene>
    <name evidence="2" type="ORF">ASZ90_019415</name>
</gene>
<keyword evidence="1" id="KW-0472">Membrane</keyword>
<organism evidence="2">
    <name type="scientific">hydrocarbon metagenome</name>
    <dbReference type="NCBI Taxonomy" id="938273"/>
    <lineage>
        <taxon>unclassified sequences</taxon>
        <taxon>metagenomes</taxon>
        <taxon>ecological metagenomes</taxon>
    </lineage>
</organism>
<sequence length="229" mass="25605">MKKHIVAIFLVWLIVLGFTPATLAGQYEWQVVTDGQGNIHETLSIQDLETSLNTDGWNSSSGEGTLKLERVHKDWNQYSAEGNGLPIRAVVKDYLIFSTTTLSYDDQSSLFNELVSMADGDISIQSAGIIQQSSASEVNNLDQDPIATWHLTSEQSKDALAQNPVFFQAITFNGLAISLTILLFGVIGITIWYLTYIRRVNKLIEEEYSLSNIEKLLGNEEEEKENELK</sequence>